<keyword evidence="4" id="KW-1185">Reference proteome</keyword>
<sequence length="102" mass="10374">MNTQLNKKIGTGLIALFFAVSFVPAIAGAGQLLQQGTNCTITGQDFKTGGNLNAKGQGRKQGGTKGGGQGGSQGGSQDAPVIACKIKDNSSPLSDMTSLLFW</sequence>
<dbReference type="AlphaFoldDB" id="A0A444J0D2"/>
<dbReference type="Proteomes" id="UP000287853">
    <property type="component" value="Unassembled WGS sequence"/>
</dbReference>
<evidence type="ECO:0000256" key="1">
    <source>
        <dbReference type="SAM" id="MobiDB-lite"/>
    </source>
</evidence>
<keyword evidence="2" id="KW-0732">Signal</keyword>
<feature type="chain" id="PRO_5019144040" description="Secreted protein" evidence="2">
    <location>
        <begin position="28"/>
        <end position="102"/>
    </location>
</feature>
<proteinExistence type="predicted"/>
<feature type="signal peptide" evidence="2">
    <location>
        <begin position="1"/>
        <end position="27"/>
    </location>
</feature>
<feature type="region of interest" description="Disordered" evidence="1">
    <location>
        <begin position="47"/>
        <end position="81"/>
    </location>
</feature>
<evidence type="ECO:0000256" key="2">
    <source>
        <dbReference type="SAM" id="SignalP"/>
    </source>
</evidence>
<name>A0A444J0D2_9BACT</name>
<accession>A0A444J0D2</accession>
<evidence type="ECO:0000313" key="4">
    <source>
        <dbReference type="Proteomes" id="UP000287853"/>
    </source>
</evidence>
<feature type="compositionally biased region" description="Gly residues" evidence="1">
    <location>
        <begin position="59"/>
        <end position="74"/>
    </location>
</feature>
<organism evidence="3 4">
    <name type="scientific">Candidatus Electrothrix aarhusensis</name>
    <dbReference type="NCBI Taxonomy" id="1859131"/>
    <lineage>
        <taxon>Bacteria</taxon>
        <taxon>Pseudomonadati</taxon>
        <taxon>Thermodesulfobacteriota</taxon>
        <taxon>Desulfobulbia</taxon>
        <taxon>Desulfobulbales</taxon>
        <taxon>Desulfobulbaceae</taxon>
        <taxon>Candidatus Electrothrix</taxon>
    </lineage>
</organism>
<dbReference type="EMBL" id="MTKO01000065">
    <property type="protein sequence ID" value="RWX46395.1"/>
    <property type="molecule type" value="Genomic_DNA"/>
</dbReference>
<evidence type="ECO:0000313" key="3">
    <source>
        <dbReference type="EMBL" id="RWX46395.1"/>
    </source>
</evidence>
<reference evidence="3 4" key="1">
    <citation type="submission" date="2017-01" db="EMBL/GenBank/DDBJ databases">
        <title>The cable genome- insights into the physiology and evolution of filamentous bacteria capable of sulfide oxidation via long distance electron transfer.</title>
        <authorList>
            <person name="Schreiber L."/>
            <person name="Bjerg J.T."/>
            <person name="Boggild A."/>
            <person name="Van De Vossenberg J."/>
            <person name="Meysman F."/>
            <person name="Nielsen L.P."/>
            <person name="Schramm A."/>
            <person name="Kjeldsen K.U."/>
        </authorList>
    </citation>
    <scope>NUCLEOTIDE SEQUENCE [LARGE SCALE GENOMIC DNA]</scope>
    <source>
        <strain evidence="3">MCF</strain>
    </source>
</reference>
<gene>
    <name evidence="3" type="ORF">H206_01543</name>
</gene>
<protein>
    <recommendedName>
        <fullName evidence="5">Secreted protein</fullName>
    </recommendedName>
</protein>
<evidence type="ECO:0008006" key="5">
    <source>
        <dbReference type="Google" id="ProtNLM"/>
    </source>
</evidence>
<comment type="caution">
    <text evidence="3">The sequence shown here is derived from an EMBL/GenBank/DDBJ whole genome shotgun (WGS) entry which is preliminary data.</text>
</comment>